<dbReference type="RefSeq" id="WP_109405650.1">
    <property type="nucleotide sequence ID" value="NZ_QFFG01000006.1"/>
</dbReference>
<keyword evidence="2" id="KW-1185">Reference proteome</keyword>
<dbReference type="CDD" id="cd02513">
    <property type="entry name" value="CMP-NeuAc_Synthase"/>
    <property type="match status" value="1"/>
</dbReference>
<dbReference type="AlphaFoldDB" id="A0A2U2J7G4"/>
<reference evidence="1 2" key="1">
    <citation type="submission" date="2018-05" db="EMBL/GenBank/DDBJ databases">
        <title>Polaribacter aquimarinus sp. nov., isolated from sediment in a sediment of sea.</title>
        <authorList>
            <person name="Lu D."/>
        </authorList>
    </citation>
    <scope>NUCLEOTIDE SEQUENCE [LARGE SCALE GENOMIC DNA]</scope>
    <source>
        <strain evidence="1 2">ZY113</strain>
    </source>
</reference>
<comment type="caution">
    <text evidence="1">The sequence shown here is derived from an EMBL/GenBank/DDBJ whole genome shotgun (WGS) entry which is preliminary data.</text>
</comment>
<gene>
    <name evidence="1" type="ORF">DIS07_12770</name>
</gene>
<evidence type="ECO:0000313" key="2">
    <source>
        <dbReference type="Proteomes" id="UP000245670"/>
    </source>
</evidence>
<dbReference type="GO" id="GO:0008781">
    <property type="term" value="F:N-acylneuraminate cytidylyltransferase activity"/>
    <property type="evidence" value="ECO:0007669"/>
    <property type="project" value="TreeGrafter"/>
</dbReference>
<accession>A0A2U2J7G4</accession>
<dbReference type="InterPro" id="IPR003329">
    <property type="entry name" value="Cytidylyl_trans"/>
</dbReference>
<dbReference type="Proteomes" id="UP000245670">
    <property type="component" value="Unassembled WGS sequence"/>
</dbReference>
<organism evidence="1 2">
    <name type="scientific">Polaribacter aquimarinus</name>
    <dbReference type="NCBI Taxonomy" id="2100726"/>
    <lineage>
        <taxon>Bacteria</taxon>
        <taxon>Pseudomonadati</taxon>
        <taxon>Bacteroidota</taxon>
        <taxon>Flavobacteriia</taxon>
        <taxon>Flavobacteriales</taxon>
        <taxon>Flavobacteriaceae</taxon>
    </lineage>
</organism>
<evidence type="ECO:0000313" key="1">
    <source>
        <dbReference type="EMBL" id="PWG04280.1"/>
    </source>
</evidence>
<dbReference type="Pfam" id="PF02348">
    <property type="entry name" value="CTP_transf_3"/>
    <property type="match status" value="1"/>
</dbReference>
<dbReference type="PANTHER" id="PTHR21485:SF6">
    <property type="entry name" value="N-ACYLNEURAMINATE CYTIDYLYLTRANSFERASE-RELATED"/>
    <property type="match status" value="1"/>
</dbReference>
<dbReference type="SUPFAM" id="SSF53448">
    <property type="entry name" value="Nucleotide-diphospho-sugar transferases"/>
    <property type="match status" value="1"/>
</dbReference>
<evidence type="ECO:0008006" key="3">
    <source>
        <dbReference type="Google" id="ProtNLM"/>
    </source>
</evidence>
<dbReference type="OrthoDB" id="9805604at2"/>
<name>A0A2U2J7G4_9FLAO</name>
<protein>
    <recommendedName>
        <fullName evidence="3">Acylneuraminate cytidylyltransferase</fullName>
    </recommendedName>
</protein>
<dbReference type="PANTHER" id="PTHR21485">
    <property type="entry name" value="HAD SUPERFAMILY MEMBERS CMAS AND KDSC"/>
    <property type="match status" value="1"/>
</dbReference>
<dbReference type="EMBL" id="QFFG01000006">
    <property type="protein sequence ID" value="PWG04280.1"/>
    <property type="molecule type" value="Genomic_DNA"/>
</dbReference>
<dbReference type="InterPro" id="IPR050793">
    <property type="entry name" value="CMP-NeuNAc_synthase"/>
</dbReference>
<dbReference type="Gene3D" id="3.90.550.10">
    <property type="entry name" value="Spore Coat Polysaccharide Biosynthesis Protein SpsA, Chain A"/>
    <property type="match status" value="1"/>
</dbReference>
<dbReference type="InterPro" id="IPR029044">
    <property type="entry name" value="Nucleotide-diphossugar_trans"/>
</dbReference>
<proteinExistence type="predicted"/>
<sequence length="226" mass="25993">MKVLGIIPARGGSKGVKKKNIRLLNEKPLIEYSINAAKKSKLLSHFTVTTDSEEIIDIAKQNNCNYHRRSIANSSDSSPIEPVIHEVLDSFDTDFDIIILLQPTAPARTGKDIDEVIKMFKDDEKLECVVSVVELNDIHPARMYNIHNQKLNSLEKENEFKRRQDLKPVYLRNGAFYAIKKDSFLSNNRLILENKKAYIMPEEKWINIDTERDLMIANLLIKNLDI</sequence>